<dbReference type="EMBL" id="MN740267">
    <property type="protein sequence ID" value="QHT96794.1"/>
    <property type="molecule type" value="Genomic_DNA"/>
</dbReference>
<sequence>MFSILISPMEDKPKKGATDIEGVSPRDAIDEDAIHRNHQFIMSEMLSLFTNTRTMRYQEHYKLLLRLLFRYRPHDIFELRGFLLPSTFKSKSVPSLSPCWLVPEILISLCSINEDFSVPLYPDLNWSTMKENIDTMLGVCQRKKDGKIISCKICTAPSEDFVSCLGCSQLYCRKCFMESYERKVFTCPYEDCDQAMGLDEKDRPPADC</sequence>
<name>A0A6C0IU50_9ZZZZ</name>
<dbReference type="AlphaFoldDB" id="A0A6C0IU50"/>
<evidence type="ECO:0000313" key="1">
    <source>
        <dbReference type="EMBL" id="QHT96794.1"/>
    </source>
</evidence>
<proteinExistence type="predicted"/>
<dbReference type="SUPFAM" id="SSF57850">
    <property type="entry name" value="RING/U-box"/>
    <property type="match status" value="1"/>
</dbReference>
<protein>
    <submittedName>
        <fullName evidence="1">Uncharacterized protein</fullName>
    </submittedName>
</protein>
<organism evidence="1">
    <name type="scientific">viral metagenome</name>
    <dbReference type="NCBI Taxonomy" id="1070528"/>
    <lineage>
        <taxon>unclassified sequences</taxon>
        <taxon>metagenomes</taxon>
        <taxon>organismal metagenomes</taxon>
    </lineage>
</organism>
<accession>A0A6C0IU50</accession>
<reference evidence="1" key="1">
    <citation type="journal article" date="2020" name="Nature">
        <title>Giant virus diversity and host interactions through global metagenomics.</title>
        <authorList>
            <person name="Schulz F."/>
            <person name="Roux S."/>
            <person name="Paez-Espino D."/>
            <person name="Jungbluth S."/>
            <person name="Walsh D.A."/>
            <person name="Denef V.J."/>
            <person name="McMahon K.D."/>
            <person name="Konstantinidis K.T."/>
            <person name="Eloe-Fadrosh E.A."/>
            <person name="Kyrpides N.C."/>
            <person name="Woyke T."/>
        </authorList>
    </citation>
    <scope>NUCLEOTIDE SEQUENCE</scope>
    <source>
        <strain evidence="1">GVMAG-M-3300024336-7</strain>
    </source>
</reference>